<name>A0A0C2DBI3_9BACT</name>
<sequence>MGLVFTIVGMGLVIASARASVLELYPAISPETGEILDRIPRDQLASASAWAYAEFRDGIFAVVALGWGCAITVWVGLRQHDRVTGSQLRRVAAPLLVPVVALLAAATVVDSRFENFLAPLLEWFTDQPPRFFGECMKYLSGCSHMRGFELVRGAALAACALAAGLLLPAGHAAWRAGLRGWRAPRGVSAAAIVCFVLGSLVFVTTRLPREDLRESIVRCQHSADLYASAIQATNQFTVHTSPLELHARSIEELDDRYIWRYLDATGTTHGDELGLAEVFASGEVRAFLSPWWSAHEADPTGKVGMSDAALAAALREAVETFDDDTRGTWNDDEPPPPIVRPLHLYVDERVSLARMTQVLELLHDAGVTDVILVGVVRVDASLPSVGAWHRDYYQAYGRLELRGGDWQLDDFASWSALSDLAAAYGVAGVALSG</sequence>
<evidence type="ECO:0000313" key="2">
    <source>
        <dbReference type="EMBL" id="KIG18780.1"/>
    </source>
</evidence>
<proteinExistence type="predicted"/>
<comment type="caution">
    <text evidence="2">The sequence shown here is derived from an EMBL/GenBank/DDBJ whole genome shotgun (WGS) entry which is preliminary data.</text>
</comment>
<keyword evidence="1" id="KW-0812">Transmembrane</keyword>
<feature type="transmembrane region" description="Helical" evidence="1">
    <location>
        <begin position="186"/>
        <end position="205"/>
    </location>
</feature>
<organism evidence="2 3">
    <name type="scientific">Enhygromyxa salina</name>
    <dbReference type="NCBI Taxonomy" id="215803"/>
    <lineage>
        <taxon>Bacteria</taxon>
        <taxon>Pseudomonadati</taxon>
        <taxon>Myxococcota</taxon>
        <taxon>Polyangia</taxon>
        <taxon>Nannocystales</taxon>
        <taxon>Nannocystaceae</taxon>
        <taxon>Enhygromyxa</taxon>
    </lineage>
</organism>
<evidence type="ECO:0000256" key="1">
    <source>
        <dbReference type="SAM" id="Phobius"/>
    </source>
</evidence>
<accession>A0A0C2DBI3</accession>
<feature type="transmembrane region" description="Helical" evidence="1">
    <location>
        <begin position="154"/>
        <end position="174"/>
    </location>
</feature>
<feature type="transmembrane region" description="Helical" evidence="1">
    <location>
        <begin position="89"/>
        <end position="109"/>
    </location>
</feature>
<keyword evidence="1" id="KW-0472">Membrane</keyword>
<gene>
    <name evidence="2" type="ORF">DB30_07795</name>
</gene>
<dbReference type="EMBL" id="JMCC02000009">
    <property type="protein sequence ID" value="KIG18780.1"/>
    <property type="molecule type" value="Genomic_DNA"/>
</dbReference>
<reference evidence="2 3" key="1">
    <citation type="submission" date="2014-12" db="EMBL/GenBank/DDBJ databases">
        <title>Genome assembly of Enhygromyxa salina DSM 15201.</title>
        <authorList>
            <person name="Sharma G."/>
            <person name="Subramanian S."/>
        </authorList>
    </citation>
    <scope>NUCLEOTIDE SEQUENCE [LARGE SCALE GENOMIC DNA]</scope>
    <source>
        <strain evidence="2 3">DSM 15201</strain>
    </source>
</reference>
<feature type="transmembrane region" description="Helical" evidence="1">
    <location>
        <begin position="58"/>
        <end position="77"/>
    </location>
</feature>
<keyword evidence="1" id="KW-1133">Transmembrane helix</keyword>
<evidence type="ECO:0000313" key="3">
    <source>
        <dbReference type="Proteomes" id="UP000031599"/>
    </source>
</evidence>
<dbReference type="Proteomes" id="UP000031599">
    <property type="component" value="Unassembled WGS sequence"/>
</dbReference>
<dbReference type="AlphaFoldDB" id="A0A0C2DBI3"/>
<protein>
    <submittedName>
        <fullName evidence="2">Uncharacterized protein</fullName>
    </submittedName>
</protein>